<dbReference type="EMBL" id="CAMXCT030004412">
    <property type="protein sequence ID" value="CAL4796221.1"/>
    <property type="molecule type" value="Genomic_DNA"/>
</dbReference>
<dbReference type="EMBL" id="CAMXCT020004412">
    <property type="protein sequence ID" value="CAL1162284.1"/>
    <property type="molecule type" value="Genomic_DNA"/>
</dbReference>
<evidence type="ECO:0000313" key="2">
    <source>
        <dbReference type="EMBL" id="CAL1162284.1"/>
    </source>
</evidence>
<comment type="caution">
    <text evidence="1">The sequence shown here is derived from an EMBL/GenBank/DDBJ whole genome shotgun (WGS) entry which is preliminary data.</text>
</comment>
<dbReference type="GO" id="GO:0016799">
    <property type="term" value="F:hydrolase activity, hydrolyzing N-glycosyl compounds"/>
    <property type="evidence" value="ECO:0007669"/>
    <property type="project" value="InterPro"/>
</dbReference>
<dbReference type="Gene3D" id="3.90.245.10">
    <property type="entry name" value="Ribonucleoside hydrolase-like"/>
    <property type="match status" value="1"/>
</dbReference>
<proteinExistence type="predicted"/>
<evidence type="ECO:0000313" key="4">
    <source>
        <dbReference type="Proteomes" id="UP001152797"/>
    </source>
</evidence>
<keyword evidence="4" id="KW-1185">Reference proteome</keyword>
<dbReference type="AlphaFoldDB" id="A0A9P1GFZ5"/>
<evidence type="ECO:0000313" key="1">
    <source>
        <dbReference type="EMBL" id="CAI4008909.1"/>
    </source>
</evidence>
<dbReference type="InterPro" id="IPR036452">
    <property type="entry name" value="Ribo_hydro-like"/>
</dbReference>
<organism evidence="1">
    <name type="scientific">Cladocopium goreaui</name>
    <dbReference type="NCBI Taxonomy" id="2562237"/>
    <lineage>
        <taxon>Eukaryota</taxon>
        <taxon>Sar</taxon>
        <taxon>Alveolata</taxon>
        <taxon>Dinophyceae</taxon>
        <taxon>Suessiales</taxon>
        <taxon>Symbiodiniaceae</taxon>
        <taxon>Cladocopium</taxon>
    </lineage>
</organism>
<reference evidence="1" key="1">
    <citation type="submission" date="2022-10" db="EMBL/GenBank/DDBJ databases">
        <authorList>
            <person name="Chen Y."/>
            <person name="Dougan E. K."/>
            <person name="Chan C."/>
            <person name="Rhodes N."/>
            <person name="Thang M."/>
        </authorList>
    </citation>
    <scope>NUCLEOTIDE SEQUENCE</scope>
</reference>
<evidence type="ECO:0000313" key="3">
    <source>
        <dbReference type="EMBL" id="CAL4796221.1"/>
    </source>
</evidence>
<accession>A0A9P1GFZ5</accession>
<dbReference type="OrthoDB" id="417419at2759"/>
<name>A0A9P1GFZ5_9DINO</name>
<gene>
    <name evidence="1" type="ORF">C1SCF055_LOCUS34300</name>
</gene>
<keyword evidence="3" id="KW-0378">Hydrolase</keyword>
<protein>
    <submittedName>
        <fullName evidence="3">Inosine/uridine-preferring nucleoside hydrolase domain-containing protein</fullName>
    </submittedName>
</protein>
<sequence length="171" mass="18679">MGGSLWHGTNGTGPPRAEWNVRADMPSSRVVYPHVTTLCPLDVAGAAQIDGVQYQQLLHCQERVPVVKALLEMYSAWLLRCPWSEPRHGPKGPADAQLRSSVVYDLAAVTMLPVFSGGFIKLQEVHVALEDDGFTVPIISGWPMTAGISWRSPGWETFVVQLLCNTAEVIA</sequence>
<reference evidence="2" key="2">
    <citation type="submission" date="2024-04" db="EMBL/GenBank/DDBJ databases">
        <authorList>
            <person name="Chen Y."/>
            <person name="Shah S."/>
            <person name="Dougan E. K."/>
            <person name="Thang M."/>
            <person name="Chan C."/>
        </authorList>
    </citation>
    <scope>NUCLEOTIDE SEQUENCE [LARGE SCALE GENOMIC DNA]</scope>
</reference>
<dbReference type="EMBL" id="CAMXCT010004412">
    <property type="protein sequence ID" value="CAI4008909.1"/>
    <property type="molecule type" value="Genomic_DNA"/>
</dbReference>
<dbReference type="Proteomes" id="UP001152797">
    <property type="component" value="Unassembled WGS sequence"/>
</dbReference>